<dbReference type="GO" id="GO:0061630">
    <property type="term" value="F:ubiquitin protein ligase activity"/>
    <property type="evidence" value="ECO:0007669"/>
    <property type="project" value="TreeGrafter"/>
</dbReference>
<dbReference type="RefSeq" id="XP_039114247.1">
    <property type="nucleotide sequence ID" value="XM_039258313.1"/>
</dbReference>
<dbReference type="Gene3D" id="3.30.40.10">
    <property type="entry name" value="Zinc/RING finger domain, C3HC4 (zinc finger)"/>
    <property type="match status" value="1"/>
</dbReference>
<feature type="region of interest" description="Disordered" evidence="5">
    <location>
        <begin position="1"/>
        <end position="71"/>
    </location>
</feature>
<protein>
    <submittedName>
        <fullName evidence="8">Probable E3 ubiquitin-protein ligase RHY1A</fullName>
    </submittedName>
</protein>
<dbReference type="AlphaFoldDB" id="A0AB40AH55"/>
<evidence type="ECO:0000256" key="1">
    <source>
        <dbReference type="ARBA" id="ARBA00022723"/>
    </source>
</evidence>
<proteinExistence type="predicted"/>
<dbReference type="GO" id="GO:0005634">
    <property type="term" value="C:nucleus"/>
    <property type="evidence" value="ECO:0007669"/>
    <property type="project" value="TreeGrafter"/>
</dbReference>
<feature type="compositionally biased region" description="Polar residues" evidence="5">
    <location>
        <begin position="1"/>
        <end position="13"/>
    </location>
</feature>
<gene>
    <name evidence="8" type="primary">LOC120249708</name>
</gene>
<dbReference type="InterPro" id="IPR001841">
    <property type="entry name" value="Znf_RING"/>
</dbReference>
<dbReference type="SUPFAM" id="SSF57850">
    <property type="entry name" value="RING/U-box"/>
    <property type="match status" value="1"/>
</dbReference>
<evidence type="ECO:0000256" key="3">
    <source>
        <dbReference type="ARBA" id="ARBA00022833"/>
    </source>
</evidence>
<dbReference type="PANTHER" id="PTHR45931:SF3">
    <property type="entry name" value="RING ZINC FINGER-CONTAINING PROTEIN"/>
    <property type="match status" value="1"/>
</dbReference>
<name>A0AB40AH55_DIOCR</name>
<evidence type="ECO:0000256" key="2">
    <source>
        <dbReference type="ARBA" id="ARBA00022771"/>
    </source>
</evidence>
<dbReference type="PROSITE" id="PS50089">
    <property type="entry name" value="ZF_RING_2"/>
    <property type="match status" value="1"/>
</dbReference>
<reference evidence="8" key="1">
    <citation type="submission" date="2025-08" db="UniProtKB">
        <authorList>
            <consortium name="RefSeq"/>
        </authorList>
    </citation>
    <scope>IDENTIFICATION</scope>
</reference>
<keyword evidence="7" id="KW-1185">Reference proteome</keyword>
<keyword evidence="2 4" id="KW-0863">Zinc-finger</keyword>
<dbReference type="InterPro" id="IPR051834">
    <property type="entry name" value="RING_finger_E3_ligase"/>
</dbReference>
<organism evidence="7 8">
    <name type="scientific">Dioscorea cayennensis subsp. rotundata</name>
    <name type="common">White Guinea yam</name>
    <name type="synonym">Dioscorea rotundata</name>
    <dbReference type="NCBI Taxonomy" id="55577"/>
    <lineage>
        <taxon>Eukaryota</taxon>
        <taxon>Viridiplantae</taxon>
        <taxon>Streptophyta</taxon>
        <taxon>Embryophyta</taxon>
        <taxon>Tracheophyta</taxon>
        <taxon>Spermatophyta</taxon>
        <taxon>Magnoliopsida</taxon>
        <taxon>Liliopsida</taxon>
        <taxon>Dioscoreales</taxon>
        <taxon>Dioscoreaceae</taxon>
        <taxon>Dioscorea</taxon>
    </lineage>
</organism>
<dbReference type="PANTHER" id="PTHR45931">
    <property type="entry name" value="SI:CH211-59O9.10"/>
    <property type="match status" value="1"/>
</dbReference>
<dbReference type="Proteomes" id="UP001515500">
    <property type="component" value="Chromosome 19"/>
</dbReference>
<evidence type="ECO:0000256" key="5">
    <source>
        <dbReference type="SAM" id="MobiDB-lite"/>
    </source>
</evidence>
<dbReference type="GO" id="GO:0008270">
    <property type="term" value="F:zinc ion binding"/>
    <property type="evidence" value="ECO:0007669"/>
    <property type="project" value="UniProtKB-KW"/>
</dbReference>
<dbReference type="GO" id="GO:0006511">
    <property type="term" value="P:ubiquitin-dependent protein catabolic process"/>
    <property type="evidence" value="ECO:0007669"/>
    <property type="project" value="TreeGrafter"/>
</dbReference>
<dbReference type="GeneID" id="120249708"/>
<accession>A0AB40AH55</accession>
<evidence type="ECO:0000256" key="4">
    <source>
        <dbReference type="PROSITE-ProRule" id="PRU00175"/>
    </source>
</evidence>
<keyword evidence="1" id="KW-0479">Metal-binding</keyword>
<dbReference type="SMART" id="SM00184">
    <property type="entry name" value="RING"/>
    <property type="match status" value="1"/>
</dbReference>
<sequence>MTSASELFQSLRSRNGGRNPLSNPTPAPIRSDFRHRRHHRRNGLDLNSHEDRNTLRRPRSIPRNDSPVEHQFIWPDHAGTGEYRIGDGRNAAAPSSRVSRFSLNTNDRLPGTVLLAQARLAERLRGASLTRSRFGPGVPSILWDEIEADDDLSIIGTEIWEPWNASEWSAPGRHLASVASEANQEYIPQSPRKKPPGLTSEAICSLNHETFKEAEHDESMEFPECSICLDKFQEGDVLFRLYCRHLFHCICLEPWLRSCGDCPNCRNTVKTSVSSAKRQ</sequence>
<keyword evidence="3" id="KW-0862">Zinc</keyword>
<dbReference type="Pfam" id="PF13639">
    <property type="entry name" value="zf-RING_2"/>
    <property type="match status" value="1"/>
</dbReference>
<dbReference type="InterPro" id="IPR013083">
    <property type="entry name" value="Znf_RING/FYVE/PHD"/>
</dbReference>
<evidence type="ECO:0000259" key="6">
    <source>
        <dbReference type="PROSITE" id="PS50089"/>
    </source>
</evidence>
<evidence type="ECO:0000313" key="8">
    <source>
        <dbReference type="RefSeq" id="XP_039114247.1"/>
    </source>
</evidence>
<feature type="domain" description="RING-type" evidence="6">
    <location>
        <begin position="225"/>
        <end position="266"/>
    </location>
</feature>
<evidence type="ECO:0000313" key="7">
    <source>
        <dbReference type="Proteomes" id="UP001515500"/>
    </source>
</evidence>